<name>A0A6V8KM19_9ACTN</name>
<dbReference type="InterPro" id="IPR046037">
    <property type="entry name" value="DUF5995"/>
</dbReference>
<dbReference type="Pfam" id="PF19458">
    <property type="entry name" value="DUF5995"/>
    <property type="match status" value="1"/>
</dbReference>
<keyword evidence="2" id="KW-1185">Reference proteome</keyword>
<comment type="caution">
    <text evidence="1">The sequence shown here is derived from an EMBL/GenBank/DDBJ whole genome shotgun (WGS) entry which is preliminary data.</text>
</comment>
<dbReference type="Proteomes" id="UP000482800">
    <property type="component" value="Unassembled WGS sequence"/>
</dbReference>
<protein>
    <submittedName>
        <fullName evidence="1">Uncharacterized protein</fullName>
    </submittedName>
</protein>
<sequence>MRPWRRFARRGHGGPRAGVASSTFVNLSMPRRRTLRAALAVVVVSVAIVAAPSPARAAAPGDCADGSPSCVAATIATMRARFAPLGRSCAHNAVFALTYLRTTQTYEWARDQPGFFTDPAWVNHEDAVFARLYFDAYDSWAAGARLRTPGAWLVAFDAARGRKVTAAGNLLLGMNAHINRDLPHALAAVGLTRPDGSSRKPDHDKVNDFLAAVLAPLQVELTARLDPTGLATGLPPDSAFQLILGWREQAWRYAERLVSAPNPVARALVAAEIEAHATAQAVLYAGLAAYVPPLSTPAARDAHCAVHNGDQPPAYPFGTPPPY</sequence>
<gene>
    <name evidence="1" type="ORF">Phou_069370</name>
</gene>
<evidence type="ECO:0000313" key="2">
    <source>
        <dbReference type="Proteomes" id="UP000482800"/>
    </source>
</evidence>
<accession>A0A6V8KM19</accession>
<dbReference type="EMBL" id="BLPF01000002">
    <property type="protein sequence ID" value="GFJ82757.1"/>
    <property type="molecule type" value="Genomic_DNA"/>
</dbReference>
<proteinExistence type="predicted"/>
<reference evidence="1 2" key="2">
    <citation type="submission" date="2020-03" db="EMBL/GenBank/DDBJ databases">
        <authorList>
            <person name="Ichikawa N."/>
            <person name="Kimura A."/>
            <person name="Kitahashi Y."/>
            <person name="Uohara A."/>
        </authorList>
    </citation>
    <scope>NUCLEOTIDE SEQUENCE [LARGE SCALE GENOMIC DNA]</scope>
    <source>
        <strain evidence="1 2">NBRC 108639</strain>
    </source>
</reference>
<evidence type="ECO:0000313" key="1">
    <source>
        <dbReference type="EMBL" id="GFJ82757.1"/>
    </source>
</evidence>
<dbReference type="AlphaFoldDB" id="A0A6V8KM19"/>
<reference evidence="1 2" key="1">
    <citation type="submission" date="2020-03" db="EMBL/GenBank/DDBJ databases">
        <title>Whole genome shotgun sequence of Phytohabitans houttuyneae NBRC 108639.</title>
        <authorList>
            <person name="Komaki H."/>
            <person name="Tamura T."/>
        </authorList>
    </citation>
    <scope>NUCLEOTIDE SEQUENCE [LARGE SCALE GENOMIC DNA]</scope>
    <source>
        <strain evidence="1 2">NBRC 108639</strain>
    </source>
</reference>
<organism evidence="1 2">
    <name type="scientific">Phytohabitans houttuyneae</name>
    <dbReference type="NCBI Taxonomy" id="1076126"/>
    <lineage>
        <taxon>Bacteria</taxon>
        <taxon>Bacillati</taxon>
        <taxon>Actinomycetota</taxon>
        <taxon>Actinomycetes</taxon>
        <taxon>Micromonosporales</taxon>
        <taxon>Micromonosporaceae</taxon>
    </lineage>
</organism>